<gene>
    <name evidence="1" type="ORF">SARC_16161</name>
</gene>
<reference evidence="1 2" key="1">
    <citation type="submission" date="2011-02" db="EMBL/GenBank/DDBJ databases">
        <title>The Genome Sequence of Sphaeroforma arctica JP610.</title>
        <authorList>
            <consortium name="The Broad Institute Genome Sequencing Platform"/>
            <person name="Russ C."/>
            <person name="Cuomo C."/>
            <person name="Young S.K."/>
            <person name="Zeng Q."/>
            <person name="Gargeya S."/>
            <person name="Alvarado L."/>
            <person name="Berlin A."/>
            <person name="Chapman S.B."/>
            <person name="Chen Z."/>
            <person name="Freedman E."/>
            <person name="Gellesch M."/>
            <person name="Goldberg J."/>
            <person name="Griggs A."/>
            <person name="Gujja S."/>
            <person name="Heilman E."/>
            <person name="Heiman D."/>
            <person name="Howarth C."/>
            <person name="Mehta T."/>
            <person name="Neiman D."/>
            <person name="Pearson M."/>
            <person name="Roberts A."/>
            <person name="Saif S."/>
            <person name="Shea T."/>
            <person name="Shenoy N."/>
            <person name="Sisk P."/>
            <person name="Stolte C."/>
            <person name="Sykes S."/>
            <person name="White J."/>
            <person name="Yandava C."/>
            <person name="Burger G."/>
            <person name="Gray M.W."/>
            <person name="Holland P.W.H."/>
            <person name="King N."/>
            <person name="Lang F.B.F."/>
            <person name="Roger A.J."/>
            <person name="Ruiz-Trillo I."/>
            <person name="Haas B."/>
            <person name="Nusbaum C."/>
            <person name="Birren B."/>
        </authorList>
    </citation>
    <scope>NUCLEOTIDE SEQUENCE [LARGE SCALE GENOMIC DNA]</scope>
    <source>
        <strain evidence="1 2">JP610</strain>
    </source>
</reference>
<protein>
    <submittedName>
        <fullName evidence="1">Uncharacterized protein</fullName>
    </submittedName>
</protein>
<proteinExistence type="predicted"/>
<keyword evidence="2" id="KW-1185">Reference proteome</keyword>
<dbReference type="RefSeq" id="XP_014145203.1">
    <property type="nucleotide sequence ID" value="XM_014289728.1"/>
</dbReference>
<dbReference type="GeneID" id="25916665"/>
<evidence type="ECO:0000313" key="2">
    <source>
        <dbReference type="Proteomes" id="UP000054560"/>
    </source>
</evidence>
<dbReference type="Proteomes" id="UP000054560">
    <property type="component" value="Unassembled WGS sequence"/>
</dbReference>
<dbReference type="EMBL" id="KQ249085">
    <property type="protein sequence ID" value="KNC71301.1"/>
    <property type="molecule type" value="Genomic_DNA"/>
</dbReference>
<evidence type="ECO:0000313" key="1">
    <source>
        <dbReference type="EMBL" id="KNC71301.1"/>
    </source>
</evidence>
<organism evidence="1 2">
    <name type="scientific">Sphaeroforma arctica JP610</name>
    <dbReference type="NCBI Taxonomy" id="667725"/>
    <lineage>
        <taxon>Eukaryota</taxon>
        <taxon>Ichthyosporea</taxon>
        <taxon>Ichthyophonida</taxon>
        <taxon>Sphaeroforma</taxon>
    </lineage>
</organism>
<sequence>MRETVGRNTRTDENVSDGVREDLEFKTHFSVLVAKIMDSMAHAGVISMYFPDTIRFALFHTFGLWSGLAGAQHTHGRSVALTHNSATTTAEGFYFNQHSTTSSMLMWRGAGLPLP</sequence>
<dbReference type="AlphaFoldDB" id="A0A0L0F3W2"/>
<name>A0A0L0F3W2_9EUKA</name>
<accession>A0A0L0F3W2</accession>